<evidence type="ECO:0000256" key="2">
    <source>
        <dbReference type="SAM" id="SignalP"/>
    </source>
</evidence>
<dbReference type="InterPro" id="IPR036909">
    <property type="entry name" value="Cyt_c-like_dom_sf"/>
</dbReference>
<dbReference type="SUPFAM" id="SSF46626">
    <property type="entry name" value="Cytochrome c"/>
    <property type="match status" value="1"/>
</dbReference>
<dbReference type="InterPro" id="IPR013042">
    <property type="entry name" value="DUF1592"/>
</dbReference>
<dbReference type="Pfam" id="PF07626">
    <property type="entry name" value="PSD3"/>
    <property type="match status" value="1"/>
</dbReference>
<feature type="region of interest" description="Disordered" evidence="1">
    <location>
        <begin position="312"/>
        <end position="334"/>
    </location>
</feature>
<gene>
    <name evidence="9" type="ORF">ACFQDI_06730</name>
</gene>
<evidence type="ECO:0000259" key="3">
    <source>
        <dbReference type="Pfam" id="PF07624"/>
    </source>
</evidence>
<protein>
    <submittedName>
        <fullName evidence="9">DUF1592 domain-containing protein</fullName>
    </submittedName>
</protein>
<evidence type="ECO:0000259" key="8">
    <source>
        <dbReference type="Pfam" id="PF07637"/>
    </source>
</evidence>
<evidence type="ECO:0000259" key="7">
    <source>
        <dbReference type="Pfam" id="PF07635"/>
    </source>
</evidence>
<dbReference type="Proteomes" id="UP001596052">
    <property type="component" value="Unassembled WGS sequence"/>
</dbReference>
<feature type="domain" description="DUF1588" evidence="5">
    <location>
        <begin position="603"/>
        <end position="701"/>
    </location>
</feature>
<evidence type="ECO:0000259" key="4">
    <source>
        <dbReference type="Pfam" id="PF07626"/>
    </source>
</evidence>
<evidence type="ECO:0000259" key="6">
    <source>
        <dbReference type="Pfam" id="PF07631"/>
    </source>
</evidence>
<feature type="domain" description="Cytochrome C Planctomycete-type" evidence="7">
    <location>
        <begin position="40"/>
        <end position="87"/>
    </location>
</feature>
<sequence>MTRFLLPALTASTLMAAHATVGAESRDLAGLVRPFFEQHCNRCHDAKKQKGDLRVDNLIVDLQSPKIMGHWEEIMSRINSGDMPPEDEARPKPEQISAVSDWILQQLREAETVRQSSAGERVAFRKLTRDEYANTIRDLLGVNFDVKAPSGLPEDPDWKGFERIGSVLTLSPAHVEKYLSAADAILDEALSIRPEPKREVIRWEAFDMRWKGFKEEYEARGIADKVRIEIVPRNYTTDSWNIEIKTTGDYILRLKLSGLRPEGGRAPRLKVYLSSINTTLIEQDVDAPEDKPITVEARVHLVAGKYPVRIINSVPGPNPEGRRSRHSGTPNAFTTTRSRVPWQLKLTDDDFKPIQPTLIIDKVEWDGPIVDSWPTKAHQKIFVSKDAREILTQFATRAWRRPVQAREIERLMQPVQKSLELGDPFEVAVKNGLIAVLCAKSFLYLEEGDAAKAAPKLSDYEMASRLSYFLWSSAPDQRLLDLAAKGSLRDAKTLRAEAKRMLADGKAEAFAESFPRQWLQLRKVGMFPPDKELYPDYDENLEQSMVAETLGFFGEVLKRNGSLRDFLDSDWTMMNERLAMHYGIEGVRGDQLQRIALKPEHHRGGLLTQASVLSLTSDGTRHRPVHRGVWMLESIIGRPPPPPPANVPALSTPDAKAKKTTVREKLELHRSDPNCTACHNKIDPLGIAFDNYDAIGRWRTVETIKDGVGDNPALDPSGVLPDGRTFADSVALKHLLLDDLDKFAAAVTEKLATYALRRGMTFSDRDELKRIVEELKAGDYKLASLIETLVSSPLFLKR</sequence>
<dbReference type="InterPro" id="IPR011429">
    <property type="entry name" value="Cyt_c_Planctomycete-type"/>
</dbReference>
<dbReference type="Pfam" id="PF07627">
    <property type="entry name" value="PSCyt3"/>
    <property type="match status" value="1"/>
</dbReference>
<evidence type="ECO:0000256" key="1">
    <source>
        <dbReference type="SAM" id="MobiDB-lite"/>
    </source>
</evidence>
<feature type="domain" description="DUF1595" evidence="8">
    <location>
        <begin position="387"/>
        <end position="447"/>
    </location>
</feature>
<evidence type="ECO:0000259" key="5">
    <source>
        <dbReference type="Pfam" id="PF07627"/>
    </source>
</evidence>
<dbReference type="InterPro" id="IPR013036">
    <property type="entry name" value="DUF1587"/>
</dbReference>
<dbReference type="Pfam" id="PF07635">
    <property type="entry name" value="PSCyt1"/>
    <property type="match status" value="1"/>
</dbReference>
<name>A0ABW0KPB6_9BACT</name>
<feature type="domain" description="DUF1587" evidence="4">
    <location>
        <begin position="125"/>
        <end position="190"/>
    </location>
</feature>
<feature type="domain" description="DUF1592" evidence="6">
    <location>
        <begin position="457"/>
        <end position="584"/>
    </location>
</feature>
<evidence type="ECO:0000313" key="10">
    <source>
        <dbReference type="Proteomes" id="UP001596052"/>
    </source>
</evidence>
<dbReference type="Pfam" id="PF07631">
    <property type="entry name" value="PSD4"/>
    <property type="match status" value="1"/>
</dbReference>
<keyword evidence="2" id="KW-0732">Signal</keyword>
<comment type="caution">
    <text evidence="9">The sequence shown here is derived from an EMBL/GenBank/DDBJ whole genome shotgun (WGS) entry which is preliminary data.</text>
</comment>
<dbReference type="Pfam" id="PF07637">
    <property type="entry name" value="PSD5"/>
    <property type="match status" value="1"/>
</dbReference>
<accession>A0ABW0KPB6</accession>
<feature type="chain" id="PRO_5046163991" evidence="2">
    <location>
        <begin position="20"/>
        <end position="798"/>
    </location>
</feature>
<dbReference type="Pfam" id="PF07624">
    <property type="entry name" value="PSD2"/>
    <property type="match status" value="1"/>
</dbReference>
<evidence type="ECO:0000313" key="9">
    <source>
        <dbReference type="EMBL" id="MFC5454547.1"/>
    </source>
</evidence>
<proteinExistence type="predicted"/>
<dbReference type="RefSeq" id="WP_377164734.1">
    <property type="nucleotide sequence ID" value="NZ_JBHSMQ010000002.1"/>
</dbReference>
<dbReference type="InterPro" id="IPR013039">
    <property type="entry name" value="DUF1588"/>
</dbReference>
<keyword evidence="10" id="KW-1185">Reference proteome</keyword>
<dbReference type="InterPro" id="IPR011478">
    <property type="entry name" value="DUF1585"/>
</dbReference>
<reference evidence="10" key="1">
    <citation type="journal article" date="2019" name="Int. J. Syst. Evol. Microbiol.">
        <title>The Global Catalogue of Microorganisms (GCM) 10K type strain sequencing project: providing services to taxonomists for standard genome sequencing and annotation.</title>
        <authorList>
            <consortium name="The Broad Institute Genomics Platform"/>
            <consortium name="The Broad Institute Genome Sequencing Center for Infectious Disease"/>
            <person name="Wu L."/>
            <person name="Ma J."/>
        </authorList>
    </citation>
    <scope>NUCLEOTIDE SEQUENCE [LARGE SCALE GENOMIC DNA]</scope>
    <source>
        <strain evidence="10">CGMCC 4.1469</strain>
    </source>
</reference>
<feature type="signal peptide" evidence="2">
    <location>
        <begin position="1"/>
        <end position="19"/>
    </location>
</feature>
<organism evidence="9 10">
    <name type="scientific">Prosthecobacter fluviatilis</name>
    <dbReference type="NCBI Taxonomy" id="445931"/>
    <lineage>
        <taxon>Bacteria</taxon>
        <taxon>Pseudomonadati</taxon>
        <taxon>Verrucomicrobiota</taxon>
        <taxon>Verrucomicrobiia</taxon>
        <taxon>Verrucomicrobiales</taxon>
        <taxon>Verrucomicrobiaceae</taxon>
        <taxon>Prosthecobacter</taxon>
    </lineage>
</organism>
<dbReference type="InterPro" id="IPR013043">
    <property type="entry name" value="DUF1595"/>
</dbReference>
<dbReference type="EMBL" id="JBHSMQ010000002">
    <property type="protein sequence ID" value="MFC5454547.1"/>
    <property type="molecule type" value="Genomic_DNA"/>
</dbReference>
<feature type="domain" description="DUF1585" evidence="3">
    <location>
        <begin position="722"/>
        <end position="795"/>
    </location>
</feature>